<comment type="function">
    <text evidence="1 14">DNA ligase that catalyzes the formation of phosphodiester linkages between 5'-phosphoryl and 3'-hydroxyl groups in double-stranded DNA using NAD as a coenzyme and as the energy source for the reaction. It is essential for DNA replication and repair of damaged DNA.</text>
</comment>
<evidence type="ECO:0000256" key="9">
    <source>
        <dbReference type="ARBA" id="ARBA00022842"/>
    </source>
</evidence>
<dbReference type="InterPro" id="IPR012340">
    <property type="entry name" value="NA-bd_OB-fold"/>
</dbReference>
<evidence type="ECO:0000256" key="6">
    <source>
        <dbReference type="ARBA" id="ARBA00022723"/>
    </source>
</evidence>
<dbReference type="PROSITE" id="PS50172">
    <property type="entry name" value="BRCT"/>
    <property type="match status" value="1"/>
</dbReference>
<evidence type="ECO:0000256" key="5">
    <source>
        <dbReference type="ARBA" id="ARBA00022705"/>
    </source>
</evidence>
<evidence type="ECO:0000259" key="16">
    <source>
        <dbReference type="PROSITE" id="PS50172"/>
    </source>
</evidence>
<dbReference type="EMBL" id="LIIK01000004">
    <property type="protein sequence ID" value="KQM09477.1"/>
    <property type="molecule type" value="Genomic_DNA"/>
</dbReference>
<evidence type="ECO:0000313" key="18">
    <source>
        <dbReference type="Proteomes" id="UP000054172"/>
    </source>
</evidence>
<dbReference type="GO" id="GO:0046872">
    <property type="term" value="F:metal ion binding"/>
    <property type="evidence" value="ECO:0007669"/>
    <property type="project" value="UniProtKB-KW"/>
</dbReference>
<dbReference type="Proteomes" id="UP000054172">
    <property type="component" value="Unassembled WGS sequence"/>
</dbReference>
<dbReference type="InterPro" id="IPR010994">
    <property type="entry name" value="RuvA_2-like"/>
</dbReference>
<evidence type="ECO:0000256" key="11">
    <source>
        <dbReference type="ARBA" id="ARBA00023204"/>
    </source>
</evidence>
<evidence type="ECO:0000256" key="10">
    <source>
        <dbReference type="ARBA" id="ARBA00023027"/>
    </source>
</evidence>
<dbReference type="InterPro" id="IPR013839">
    <property type="entry name" value="DNAligase_adenylation"/>
</dbReference>
<comment type="caution">
    <text evidence="17">The sequence shown here is derived from an EMBL/GenBank/DDBJ whole genome shotgun (WGS) entry which is preliminary data.</text>
</comment>
<feature type="binding site" evidence="14">
    <location>
        <begin position="37"/>
        <end position="41"/>
    </location>
    <ligand>
        <name>NAD(+)</name>
        <dbReference type="ChEBI" id="CHEBI:57540"/>
    </ligand>
</feature>
<dbReference type="PROSITE" id="PS01056">
    <property type="entry name" value="DNA_LIGASE_N2"/>
    <property type="match status" value="1"/>
</dbReference>
<dbReference type="GO" id="GO:0006281">
    <property type="term" value="P:DNA repair"/>
    <property type="evidence" value="ECO:0007669"/>
    <property type="project" value="UniProtKB-KW"/>
</dbReference>
<feature type="binding site" evidence="14">
    <location>
        <position position="117"/>
    </location>
    <ligand>
        <name>NAD(+)</name>
        <dbReference type="ChEBI" id="CHEBI:57540"/>
    </ligand>
</feature>
<feature type="binding site" evidence="14">
    <location>
        <begin position="86"/>
        <end position="87"/>
    </location>
    <ligand>
        <name>NAD(+)</name>
        <dbReference type="ChEBI" id="CHEBI:57540"/>
    </ligand>
</feature>
<keyword evidence="18" id="KW-1185">Reference proteome</keyword>
<keyword evidence="8 14" id="KW-0862">Zinc</keyword>
<dbReference type="Pfam" id="PF03119">
    <property type="entry name" value="DNA_ligase_ZBD"/>
    <property type="match status" value="1"/>
</dbReference>
<dbReference type="GO" id="GO:0003677">
    <property type="term" value="F:DNA binding"/>
    <property type="evidence" value="ECO:0007669"/>
    <property type="project" value="InterPro"/>
</dbReference>
<evidence type="ECO:0000256" key="15">
    <source>
        <dbReference type="SAM" id="Coils"/>
    </source>
</evidence>
<dbReference type="InterPro" id="IPR004150">
    <property type="entry name" value="NAD_DNA_ligase_OB"/>
</dbReference>
<dbReference type="NCBIfam" id="NF005932">
    <property type="entry name" value="PRK07956.1"/>
    <property type="match status" value="1"/>
</dbReference>
<dbReference type="SMART" id="SM00292">
    <property type="entry name" value="BRCT"/>
    <property type="match status" value="1"/>
</dbReference>
<dbReference type="Gene3D" id="6.20.10.30">
    <property type="match status" value="1"/>
</dbReference>
<dbReference type="SUPFAM" id="SSF50249">
    <property type="entry name" value="Nucleic acid-binding proteins"/>
    <property type="match status" value="1"/>
</dbReference>
<dbReference type="InterPro" id="IPR003583">
    <property type="entry name" value="Hlx-hairpin-Hlx_DNA-bd_motif"/>
</dbReference>
<dbReference type="PATRIC" id="fig|1702214.3.peg.1904"/>
<protein>
    <recommendedName>
        <fullName evidence="3 14">DNA ligase</fullName>
        <ecNumber evidence="2 14">6.5.1.2</ecNumber>
    </recommendedName>
    <alternativeName>
        <fullName evidence="14">Polydeoxyribonucleotide synthase [NAD(+)]</fullName>
    </alternativeName>
</protein>
<evidence type="ECO:0000256" key="14">
    <source>
        <dbReference type="HAMAP-Rule" id="MF_01588"/>
    </source>
</evidence>
<dbReference type="AlphaFoldDB" id="A0A0Q4B6D0"/>
<dbReference type="NCBIfam" id="TIGR00575">
    <property type="entry name" value="dnlj"/>
    <property type="match status" value="1"/>
</dbReference>
<sequence>MAGEASSEVLARVAALRAQIQELDQRYYGQSESPVADGAYDALVRELHELEVQYPELRLANSPTQRVGDDRTRGFRKVRHAVPMQSLDNTYSYQELREFDRRVREGLDGAQPTYIAELKYDGVALAVLYRDGELVQAVTRGNGVEGDDVTANARTIAVLPHRLQGTGWPREVELRGEVFMPRAVFRELNEEAERLGRPPLANPRNAASGSLKLKDSEQVRARRLDCRLYYVLHTPQLANTHYEALQLARSWGLPISDYEAVCGGIDEVVAQIEQMADRRADLPFDTDGIVVKVNDFDEQRQLGSTAKSPRWAIAYKYPAREVYTRLLGVDFQVGRTGTVSPVAHLEPIAVGGSTVARATLHNEDQIARLGLMIGDMVGVIKAGEVIPRINGYEPSMRPADARQIVYPTHCPACGTPLRRDEGEARWYCPNSLGCPAQVEGAIVHFASKNALNIAALGEATVQKLHQAALVTSIPDLYSLTPERLYPSAQNPAGIEGFARKSAVALVEAIGQSRRTTLARFLFGLGIPGVGVKTAQDLAASLRTLEAVQQATVEQLAAIEGIGEQMAQAIVEFFTNAQSSRVVQRLVEIGFDLRVDEVAQLGRGLEGMKVVVTGTLAGLGRTEAQELIRAHGGVAQSGVTGQTTHLVLGAKPGRDKVEKAEKLGIPMLTEEEFYRLVGRK</sequence>
<dbReference type="SUPFAM" id="SSF56091">
    <property type="entry name" value="DNA ligase/mRNA capping enzyme, catalytic domain"/>
    <property type="match status" value="1"/>
</dbReference>
<evidence type="ECO:0000256" key="2">
    <source>
        <dbReference type="ARBA" id="ARBA00012722"/>
    </source>
</evidence>
<evidence type="ECO:0000256" key="8">
    <source>
        <dbReference type="ARBA" id="ARBA00022833"/>
    </source>
</evidence>
<keyword evidence="15" id="KW-0175">Coiled coil</keyword>
<keyword evidence="4 14" id="KW-0436">Ligase</keyword>
<reference evidence="17" key="1">
    <citation type="submission" date="2015-08" db="EMBL/GenBank/DDBJ databases">
        <title>Candidatus Bacteriodes Periocalifornicus.</title>
        <authorList>
            <person name="McLean J.S."/>
            <person name="Kelley S."/>
        </authorList>
    </citation>
    <scope>NUCLEOTIDE SEQUENCE [LARGE SCALE GENOMIC DNA]</scope>
    <source>
        <strain evidence="17">12B</strain>
    </source>
</reference>
<evidence type="ECO:0000256" key="3">
    <source>
        <dbReference type="ARBA" id="ARBA00013308"/>
    </source>
</evidence>
<keyword evidence="9 14" id="KW-0460">Magnesium</keyword>
<accession>A0A0Q4B6D0</accession>
<dbReference type="Gene3D" id="3.40.50.10190">
    <property type="entry name" value="BRCT domain"/>
    <property type="match status" value="1"/>
</dbReference>
<dbReference type="EC" id="6.5.1.2" evidence="2 14"/>
<feature type="coiled-coil region" evidence="15">
    <location>
        <begin position="6"/>
        <end position="60"/>
    </location>
</feature>
<dbReference type="STRING" id="1702214.AL399_01550"/>
<dbReference type="InterPro" id="IPR033136">
    <property type="entry name" value="DNA_ligase_CS"/>
</dbReference>
<evidence type="ECO:0000256" key="7">
    <source>
        <dbReference type="ARBA" id="ARBA00022763"/>
    </source>
</evidence>
<evidence type="ECO:0000256" key="12">
    <source>
        <dbReference type="ARBA" id="ARBA00034005"/>
    </source>
</evidence>
<dbReference type="FunFam" id="3.30.470.30:FF:000001">
    <property type="entry name" value="DNA ligase"/>
    <property type="match status" value="1"/>
</dbReference>
<dbReference type="PIRSF" id="PIRSF001604">
    <property type="entry name" value="LigA"/>
    <property type="match status" value="1"/>
</dbReference>
<keyword evidence="11 14" id="KW-0234">DNA repair</keyword>
<dbReference type="Pfam" id="PF01653">
    <property type="entry name" value="DNA_ligase_aden"/>
    <property type="match status" value="1"/>
</dbReference>
<feature type="binding site" evidence="14">
    <location>
        <position position="292"/>
    </location>
    <ligand>
        <name>NAD(+)</name>
        <dbReference type="ChEBI" id="CHEBI:57540"/>
    </ligand>
</feature>
<dbReference type="Pfam" id="PF03120">
    <property type="entry name" value="OB_DNA_ligase"/>
    <property type="match status" value="1"/>
</dbReference>
<dbReference type="CDD" id="cd00114">
    <property type="entry name" value="LIGANc"/>
    <property type="match status" value="1"/>
</dbReference>
<comment type="cofactor">
    <cofactor evidence="14">
        <name>Mg(2+)</name>
        <dbReference type="ChEBI" id="CHEBI:18420"/>
    </cofactor>
    <cofactor evidence="14">
        <name>Mn(2+)</name>
        <dbReference type="ChEBI" id="CHEBI:29035"/>
    </cofactor>
</comment>
<dbReference type="InterPro" id="IPR001679">
    <property type="entry name" value="DNA_ligase"/>
</dbReference>
<dbReference type="SUPFAM" id="SSF47781">
    <property type="entry name" value="RuvA domain 2-like"/>
    <property type="match status" value="1"/>
</dbReference>
<dbReference type="Pfam" id="PF12826">
    <property type="entry name" value="HHH_2"/>
    <property type="match status" value="1"/>
</dbReference>
<keyword evidence="5 14" id="KW-0235">DNA replication</keyword>
<feature type="binding site" evidence="14">
    <location>
        <position position="434"/>
    </location>
    <ligand>
        <name>Zn(2+)</name>
        <dbReference type="ChEBI" id="CHEBI:29105"/>
    </ligand>
</feature>
<dbReference type="GO" id="GO:0006260">
    <property type="term" value="P:DNA replication"/>
    <property type="evidence" value="ECO:0007669"/>
    <property type="project" value="UniProtKB-KW"/>
</dbReference>
<keyword evidence="10 14" id="KW-0520">NAD</keyword>
<dbReference type="InterPro" id="IPR041663">
    <property type="entry name" value="DisA/LigA_HHH"/>
</dbReference>
<dbReference type="Gene3D" id="3.30.470.30">
    <property type="entry name" value="DNA ligase/mRNA capping enzyme"/>
    <property type="match status" value="1"/>
</dbReference>
<feature type="binding site" evidence="14">
    <location>
        <position position="140"/>
    </location>
    <ligand>
        <name>NAD(+)</name>
        <dbReference type="ChEBI" id="CHEBI:57540"/>
    </ligand>
</feature>
<dbReference type="FunFam" id="1.10.150.20:FF:000006">
    <property type="entry name" value="DNA ligase"/>
    <property type="match status" value="1"/>
</dbReference>
<dbReference type="Gene3D" id="2.40.50.140">
    <property type="entry name" value="Nucleic acid-binding proteins"/>
    <property type="match status" value="1"/>
</dbReference>
<keyword evidence="6 14" id="KW-0479">Metal-binding</keyword>
<keyword evidence="7 14" id="KW-0227">DNA damage</keyword>
<feature type="binding site" evidence="14">
    <location>
        <position position="428"/>
    </location>
    <ligand>
        <name>Zn(2+)</name>
        <dbReference type="ChEBI" id="CHEBI:29105"/>
    </ligand>
</feature>
<comment type="similarity">
    <text evidence="13 14">Belongs to the NAD-dependent DNA ligase family. LigA subfamily.</text>
</comment>
<dbReference type="PANTHER" id="PTHR23389:SF9">
    <property type="entry name" value="DNA LIGASE"/>
    <property type="match status" value="1"/>
</dbReference>
<feature type="binding site" evidence="14">
    <location>
        <position position="177"/>
    </location>
    <ligand>
        <name>NAD(+)</name>
        <dbReference type="ChEBI" id="CHEBI:57540"/>
    </ligand>
</feature>
<feature type="binding site" evidence="14">
    <location>
        <position position="316"/>
    </location>
    <ligand>
        <name>NAD(+)</name>
        <dbReference type="ChEBI" id="CHEBI:57540"/>
    </ligand>
</feature>
<dbReference type="InterPro" id="IPR004149">
    <property type="entry name" value="Znf_DNAligase_C4"/>
</dbReference>
<feature type="binding site" evidence="14">
    <location>
        <position position="413"/>
    </location>
    <ligand>
        <name>Zn(2+)</name>
        <dbReference type="ChEBI" id="CHEBI:29105"/>
    </ligand>
</feature>
<proteinExistence type="inferred from homology"/>
<feature type="binding site" evidence="14">
    <location>
        <position position="410"/>
    </location>
    <ligand>
        <name>Zn(2+)</name>
        <dbReference type="ChEBI" id="CHEBI:29105"/>
    </ligand>
</feature>
<evidence type="ECO:0000256" key="4">
    <source>
        <dbReference type="ARBA" id="ARBA00022598"/>
    </source>
</evidence>
<dbReference type="SUPFAM" id="SSF52113">
    <property type="entry name" value="BRCT domain"/>
    <property type="match status" value="1"/>
</dbReference>
<dbReference type="InterPro" id="IPR001357">
    <property type="entry name" value="BRCT_dom"/>
</dbReference>
<feature type="domain" description="BRCT" evidence="16">
    <location>
        <begin position="599"/>
        <end position="679"/>
    </location>
</feature>
<dbReference type="Pfam" id="PF00533">
    <property type="entry name" value="BRCT"/>
    <property type="match status" value="1"/>
</dbReference>
<name>A0A0Q4B6D0_9BACT</name>
<dbReference type="InterPro" id="IPR036420">
    <property type="entry name" value="BRCT_dom_sf"/>
</dbReference>
<dbReference type="GO" id="GO:0003911">
    <property type="term" value="F:DNA ligase (NAD+) activity"/>
    <property type="evidence" value="ECO:0007669"/>
    <property type="project" value="UniProtKB-UniRule"/>
</dbReference>
<keyword evidence="14" id="KW-0464">Manganese</keyword>
<organism evidence="17 18">
    <name type="scientific">Candidatus [Bacteroides] periocalifornicus</name>
    <dbReference type="NCBI Taxonomy" id="1702214"/>
    <lineage>
        <taxon>Bacteria</taxon>
        <taxon>Pseudomonadati</taxon>
        <taxon>Bacteroidota</taxon>
    </lineage>
</organism>
<feature type="active site" description="N6-AMP-lysine intermediate" evidence="14">
    <location>
        <position position="119"/>
    </location>
</feature>
<dbReference type="Gene3D" id="1.10.150.20">
    <property type="entry name" value="5' to 3' exonuclease, C-terminal subdomain"/>
    <property type="match status" value="2"/>
</dbReference>
<evidence type="ECO:0000256" key="1">
    <source>
        <dbReference type="ARBA" id="ARBA00004067"/>
    </source>
</evidence>
<dbReference type="SMART" id="SM00532">
    <property type="entry name" value="LIGANc"/>
    <property type="match status" value="1"/>
</dbReference>
<dbReference type="InterPro" id="IPR013840">
    <property type="entry name" value="DNAligase_N"/>
</dbReference>
<dbReference type="FunFam" id="2.40.50.140:FF:000012">
    <property type="entry name" value="DNA ligase"/>
    <property type="match status" value="1"/>
</dbReference>
<dbReference type="SMART" id="SM00278">
    <property type="entry name" value="HhH1"/>
    <property type="match status" value="3"/>
</dbReference>
<dbReference type="Gene3D" id="1.10.287.610">
    <property type="entry name" value="Helix hairpin bin"/>
    <property type="match status" value="1"/>
</dbReference>
<evidence type="ECO:0000256" key="13">
    <source>
        <dbReference type="ARBA" id="ARBA00060881"/>
    </source>
</evidence>
<dbReference type="HAMAP" id="MF_01588">
    <property type="entry name" value="DNA_ligase_A"/>
    <property type="match status" value="1"/>
</dbReference>
<gene>
    <name evidence="14" type="primary">ligA</name>
    <name evidence="17" type="ORF">AL399_01550</name>
</gene>
<dbReference type="CDD" id="cd17748">
    <property type="entry name" value="BRCT_DNA_ligase_like"/>
    <property type="match status" value="1"/>
</dbReference>
<dbReference type="PANTHER" id="PTHR23389">
    <property type="entry name" value="CHROMOSOME TRANSMISSION FIDELITY FACTOR 18"/>
    <property type="match status" value="1"/>
</dbReference>
<comment type="catalytic activity">
    <reaction evidence="12 14">
        <text>NAD(+) + (deoxyribonucleotide)n-3'-hydroxyl + 5'-phospho-(deoxyribonucleotide)m = (deoxyribonucleotide)n+m + AMP + beta-nicotinamide D-nucleotide.</text>
        <dbReference type="EC" id="6.5.1.2"/>
    </reaction>
</comment>
<evidence type="ECO:0000313" key="17">
    <source>
        <dbReference type="EMBL" id="KQM09477.1"/>
    </source>
</evidence>